<dbReference type="SUPFAM" id="SSF54427">
    <property type="entry name" value="NTF2-like"/>
    <property type="match status" value="1"/>
</dbReference>
<organism evidence="2">
    <name type="scientific">uncultured Sphingomonadaceae bacterium</name>
    <dbReference type="NCBI Taxonomy" id="169976"/>
    <lineage>
        <taxon>Bacteria</taxon>
        <taxon>Pseudomonadati</taxon>
        <taxon>Pseudomonadota</taxon>
        <taxon>Alphaproteobacteria</taxon>
        <taxon>Sphingomonadales</taxon>
        <taxon>Sphingomonadaceae</taxon>
        <taxon>environmental samples</taxon>
    </lineage>
</organism>
<feature type="domain" description="SnoaL-like" evidence="1">
    <location>
        <begin position="10"/>
        <end position="106"/>
    </location>
</feature>
<dbReference type="Gene3D" id="3.10.450.50">
    <property type="match status" value="1"/>
</dbReference>
<sequence length="117" mass="12772">MSDQQNALVVDQLVQAYNAGDMDAFLACFAEGAKIFRGRDEVAFDGKEAIRAEYAQQFSKGYKNTPSDRIVVGRHVAEKERVSAGGSGETDFLTIYTVEDGKIARVDFLGAEVTART</sequence>
<accession>A0A6J4S378</accession>
<dbReference type="InterPro" id="IPR037401">
    <property type="entry name" value="SnoaL-like"/>
</dbReference>
<dbReference type="AlphaFoldDB" id="A0A6J4S378"/>
<evidence type="ECO:0000313" key="2">
    <source>
        <dbReference type="EMBL" id="CAA9488580.1"/>
    </source>
</evidence>
<gene>
    <name evidence="2" type="ORF">AVDCRST_MAG91-417</name>
</gene>
<dbReference type="InterPro" id="IPR032710">
    <property type="entry name" value="NTF2-like_dom_sf"/>
</dbReference>
<name>A0A6J4S378_9SPHN</name>
<evidence type="ECO:0000259" key="1">
    <source>
        <dbReference type="Pfam" id="PF12680"/>
    </source>
</evidence>
<dbReference type="EMBL" id="CADCVX010000093">
    <property type="protein sequence ID" value="CAA9488580.1"/>
    <property type="molecule type" value="Genomic_DNA"/>
</dbReference>
<protein>
    <recommendedName>
        <fullName evidence="1">SnoaL-like domain-containing protein</fullName>
    </recommendedName>
</protein>
<proteinExistence type="predicted"/>
<reference evidence="2" key="1">
    <citation type="submission" date="2020-02" db="EMBL/GenBank/DDBJ databases">
        <authorList>
            <person name="Meier V. D."/>
        </authorList>
    </citation>
    <scope>NUCLEOTIDE SEQUENCE</scope>
    <source>
        <strain evidence="2">AVDCRST_MAG91</strain>
    </source>
</reference>
<dbReference type="Pfam" id="PF12680">
    <property type="entry name" value="SnoaL_2"/>
    <property type="match status" value="1"/>
</dbReference>